<keyword evidence="1" id="KW-0472">Membrane</keyword>
<protein>
    <recommendedName>
        <fullName evidence="4">DUF3311 domain-containing protein</fullName>
    </recommendedName>
</protein>
<dbReference type="RefSeq" id="WP_179794339.1">
    <property type="nucleotide sequence ID" value="NZ_BAABHP010000021.1"/>
</dbReference>
<evidence type="ECO:0000313" key="2">
    <source>
        <dbReference type="EMBL" id="NYD36704.1"/>
    </source>
</evidence>
<accession>A0A7Y9DWH8</accession>
<comment type="caution">
    <text evidence="2">The sequence shown here is derived from an EMBL/GenBank/DDBJ whole genome shotgun (WGS) entry which is preliminary data.</text>
</comment>
<sequence length="64" mass="7040">MKPTCYVLLGLITLGLLLSPLLPFVNTPTLWFGLPAIMVWMSVLVLLITPVLAALEFTRPEDDA</sequence>
<organism evidence="2 3">
    <name type="scientific">Actinomycetospora corticicola</name>
    <dbReference type="NCBI Taxonomy" id="663602"/>
    <lineage>
        <taxon>Bacteria</taxon>
        <taxon>Bacillati</taxon>
        <taxon>Actinomycetota</taxon>
        <taxon>Actinomycetes</taxon>
        <taxon>Pseudonocardiales</taxon>
        <taxon>Pseudonocardiaceae</taxon>
        <taxon>Actinomycetospora</taxon>
    </lineage>
</organism>
<proteinExistence type="predicted"/>
<name>A0A7Y9DWH8_9PSEU</name>
<evidence type="ECO:0008006" key="4">
    <source>
        <dbReference type="Google" id="ProtNLM"/>
    </source>
</evidence>
<dbReference type="EMBL" id="JACCBN010000001">
    <property type="protein sequence ID" value="NYD36704.1"/>
    <property type="molecule type" value="Genomic_DNA"/>
</dbReference>
<evidence type="ECO:0000313" key="3">
    <source>
        <dbReference type="Proteomes" id="UP000535890"/>
    </source>
</evidence>
<keyword evidence="3" id="KW-1185">Reference proteome</keyword>
<feature type="transmembrane region" description="Helical" evidence="1">
    <location>
        <begin position="33"/>
        <end position="55"/>
    </location>
</feature>
<keyword evidence="1" id="KW-0812">Transmembrane</keyword>
<reference evidence="2 3" key="1">
    <citation type="submission" date="2020-07" db="EMBL/GenBank/DDBJ databases">
        <title>Sequencing the genomes of 1000 actinobacteria strains.</title>
        <authorList>
            <person name="Klenk H.-P."/>
        </authorList>
    </citation>
    <scope>NUCLEOTIDE SEQUENCE [LARGE SCALE GENOMIC DNA]</scope>
    <source>
        <strain evidence="2 3">DSM 45772</strain>
    </source>
</reference>
<dbReference type="AlphaFoldDB" id="A0A7Y9DWH8"/>
<evidence type="ECO:0000256" key="1">
    <source>
        <dbReference type="SAM" id="Phobius"/>
    </source>
</evidence>
<dbReference type="Proteomes" id="UP000535890">
    <property type="component" value="Unassembled WGS sequence"/>
</dbReference>
<keyword evidence="1" id="KW-1133">Transmembrane helix</keyword>
<gene>
    <name evidence="2" type="ORF">BJ983_002806</name>
</gene>